<feature type="compositionally biased region" description="Acidic residues" evidence="5">
    <location>
        <begin position="396"/>
        <end position="408"/>
    </location>
</feature>
<feature type="transmembrane region" description="Helical" evidence="6">
    <location>
        <begin position="21"/>
        <end position="46"/>
    </location>
</feature>
<gene>
    <name evidence="8" type="ORF">J3Q64DRAFT_1016805</name>
</gene>
<evidence type="ECO:0000313" key="8">
    <source>
        <dbReference type="EMBL" id="KAL0096346.1"/>
    </source>
</evidence>
<dbReference type="Pfam" id="PF03124">
    <property type="entry name" value="EXS"/>
    <property type="match status" value="1"/>
</dbReference>
<keyword evidence="9" id="KW-1185">Reference proteome</keyword>
<feature type="compositionally biased region" description="Basic and acidic residues" evidence="5">
    <location>
        <begin position="381"/>
        <end position="390"/>
    </location>
</feature>
<feature type="transmembrane region" description="Helical" evidence="6">
    <location>
        <begin position="211"/>
        <end position="231"/>
    </location>
</feature>
<keyword evidence="2 6" id="KW-0812">Transmembrane</keyword>
<reference evidence="8 9" key="1">
    <citation type="submission" date="2024-04" db="EMBL/GenBank/DDBJ databases">
        <title>Symmetric and asymmetric DNA N6-adenine methylation regulates different biological responses in Mucorales.</title>
        <authorList>
            <consortium name="Lawrence Berkeley National Laboratory"/>
            <person name="Lax C."/>
            <person name="Mondo S.J."/>
            <person name="Osorio-Concepcion M."/>
            <person name="Muszewska A."/>
            <person name="Corrochano-Luque M."/>
            <person name="Gutierrez G."/>
            <person name="Riley R."/>
            <person name="Lipzen A."/>
            <person name="Guo J."/>
            <person name="Hundley H."/>
            <person name="Amirebrahimi M."/>
            <person name="Ng V."/>
            <person name="Lorenzo-Gutierrez D."/>
            <person name="Binder U."/>
            <person name="Yang J."/>
            <person name="Song Y."/>
            <person name="Canovas D."/>
            <person name="Navarro E."/>
            <person name="Freitag M."/>
            <person name="Gabaldon T."/>
            <person name="Grigoriev I.V."/>
            <person name="Corrochano L.M."/>
            <person name="Nicolas F.E."/>
            <person name="Garre V."/>
        </authorList>
    </citation>
    <scope>NUCLEOTIDE SEQUENCE [LARGE SCALE GENOMIC DNA]</scope>
    <source>
        <strain evidence="8 9">L51</strain>
    </source>
</reference>
<proteinExistence type="predicted"/>
<feature type="region of interest" description="Disordered" evidence="5">
    <location>
        <begin position="381"/>
        <end position="424"/>
    </location>
</feature>
<dbReference type="Proteomes" id="UP001448207">
    <property type="component" value="Unassembled WGS sequence"/>
</dbReference>
<evidence type="ECO:0000259" key="7">
    <source>
        <dbReference type="PROSITE" id="PS51380"/>
    </source>
</evidence>
<feature type="compositionally biased region" description="Polar residues" evidence="5">
    <location>
        <begin position="413"/>
        <end position="424"/>
    </location>
</feature>
<evidence type="ECO:0000256" key="5">
    <source>
        <dbReference type="SAM" id="MobiDB-lite"/>
    </source>
</evidence>
<feature type="domain" description="EXS" evidence="7">
    <location>
        <begin position="106"/>
        <end position="296"/>
    </location>
</feature>
<accession>A0ABR3BDU7</accession>
<keyword evidence="4 6" id="KW-0472">Membrane</keyword>
<dbReference type="PANTHER" id="PTHR10783">
    <property type="entry name" value="XENOTROPIC AND POLYTROPIC RETROVIRUS RECEPTOR 1-RELATED"/>
    <property type="match status" value="1"/>
</dbReference>
<comment type="caution">
    <text evidence="8">The sequence shown here is derived from an EMBL/GenBank/DDBJ whole genome shotgun (WGS) entry which is preliminary data.</text>
</comment>
<evidence type="ECO:0000313" key="9">
    <source>
        <dbReference type="Proteomes" id="UP001448207"/>
    </source>
</evidence>
<dbReference type="EMBL" id="JBCLYO010000001">
    <property type="protein sequence ID" value="KAL0096346.1"/>
    <property type="molecule type" value="Genomic_DNA"/>
</dbReference>
<evidence type="ECO:0000256" key="3">
    <source>
        <dbReference type="ARBA" id="ARBA00022989"/>
    </source>
</evidence>
<dbReference type="PANTHER" id="PTHR10783:SF103">
    <property type="entry name" value="SOLUTE CARRIER FAMILY 53 MEMBER 1"/>
    <property type="match status" value="1"/>
</dbReference>
<evidence type="ECO:0000256" key="1">
    <source>
        <dbReference type="ARBA" id="ARBA00004141"/>
    </source>
</evidence>
<evidence type="ECO:0000256" key="4">
    <source>
        <dbReference type="ARBA" id="ARBA00023136"/>
    </source>
</evidence>
<evidence type="ECO:0000256" key="2">
    <source>
        <dbReference type="ARBA" id="ARBA00022692"/>
    </source>
</evidence>
<sequence>MIFLMSVIMYIDFSESLAPTIPSNLCPMILFIILMAICLCPFKILYYSARKWLGATLARIFMSYCYSVEFRDFFIADELNSLAYSFWTLAYFFCAYSWHWEDLGAHCSVMQMWSTPVLASVPAWWRLLQCIRRYKDSSEFVHLQNGCKYITSIAAAMTTGTRRIYPFLWLKILWIVACSINSAYTSIWDIKMDWGLLRPNSRHYLLRNELVFYKWAYYVAVPINVLLRFAWTLNLANFAIHPQLLGFILAVVEALRRLQWNFFRLENEHLNNCGAYCAIKEIPLPFAITDAAKALYAEEEGSIQAPPPETDGVPHAPTMAPQPLVRHQSLLHPLQSPMDGPAGTFYARRDFENRRENIEVEEGSHPHRIARQGSVVLDALDRIRDIRDSDTSSEGSEGDENEEEEGDSDSPSTLHENTVANSRL</sequence>
<dbReference type="InterPro" id="IPR004342">
    <property type="entry name" value="EXS_C"/>
</dbReference>
<feature type="transmembrane region" description="Helical" evidence="6">
    <location>
        <begin position="167"/>
        <end position="190"/>
    </location>
</feature>
<organism evidence="8 9">
    <name type="scientific">Phycomyces blakesleeanus</name>
    <dbReference type="NCBI Taxonomy" id="4837"/>
    <lineage>
        <taxon>Eukaryota</taxon>
        <taxon>Fungi</taxon>
        <taxon>Fungi incertae sedis</taxon>
        <taxon>Mucoromycota</taxon>
        <taxon>Mucoromycotina</taxon>
        <taxon>Mucoromycetes</taxon>
        <taxon>Mucorales</taxon>
        <taxon>Phycomycetaceae</taxon>
        <taxon>Phycomyces</taxon>
    </lineage>
</organism>
<comment type="subcellular location">
    <subcellularLocation>
        <location evidence="1">Membrane</location>
        <topology evidence="1">Multi-pass membrane protein</topology>
    </subcellularLocation>
</comment>
<evidence type="ECO:0000256" key="6">
    <source>
        <dbReference type="SAM" id="Phobius"/>
    </source>
</evidence>
<feature type="transmembrane region" description="Helical" evidence="6">
    <location>
        <begin position="82"/>
        <end position="100"/>
    </location>
</feature>
<feature type="transmembrane region" description="Helical" evidence="6">
    <location>
        <begin position="237"/>
        <end position="255"/>
    </location>
</feature>
<protein>
    <submittedName>
        <fullName evidence="8">EXS family-domain-containing protein</fullName>
    </submittedName>
</protein>
<name>A0ABR3BDU7_PHYBL</name>
<keyword evidence="3 6" id="KW-1133">Transmembrane helix</keyword>
<dbReference type="PROSITE" id="PS51380">
    <property type="entry name" value="EXS"/>
    <property type="match status" value="1"/>
</dbReference>